<dbReference type="InterPro" id="IPR024623">
    <property type="entry name" value="YtxH"/>
</dbReference>
<keyword evidence="3" id="KW-1185">Reference proteome</keyword>
<dbReference type="AlphaFoldDB" id="A0AA35XL69"/>
<accession>A0AA35XL69</accession>
<organism evidence="2 3">
    <name type="scientific">Geodia barretti</name>
    <name type="common">Barrett's horny sponge</name>
    <dbReference type="NCBI Taxonomy" id="519541"/>
    <lineage>
        <taxon>Eukaryota</taxon>
        <taxon>Metazoa</taxon>
        <taxon>Porifera</taxon>
        <taxon>Demospongiae</taxon>
        <taxon>Heteroscleromorpha</taxon>
        <taxon>Tetractinellida</taxon>
        <taxon>Astrophorina</taxon>
        <taxon>Geodiidae</taxon>
        <taxon>Geodia</taxon>
    </lineage>
</organism>
<protein>
    <recommendedName>
        <fullName evidence="4">YtxH domain-containing protein</fullName>
    </recommendedName>
</protein>
<reference evidence="2" key="1">
    <citation type="submission" date="2023-03" db="EMBL/GenBank/DDBJ databases">
        <authorList>
            <person name="Steffen K."/>
            <person name="Cardenas P."/>
        </authorList>
    </citation>
    <scope>NUCLEOTIDE SEQUENCE</scope>
</reference>
<evidence type="ECO:0000256" key="1">
    <source>
        <dbReference type="SAM" id="Phobius"/>
    </source>
</evidence>
<dbReference type="Proteomes" id="UP001174909">
    <property type="component" value="Unassembled WGS sequence"/>
</dbReference>
<evidence type="ECO:0000313" key="2">
    <source>
        <dbReference type="EMBL" id="CAI8057086.1"/>
    </source>
</evidence>
<keyword evidence="1" id="KW-0472">Membrane</keyword>
<name>A0AA35XL69_GEOBA</name>
<keyword evidence="1" id="KW-0812">Transmembrane</keyword>
<comment type="caution">
    <text evidence="2">The sequence shown here is derived from an EMBL/GenBank/DDBJ whole genome shotgun (WGS) entry which is preliminary data.</text>
</comment>
<gene>
    <name evidence="2" type="ORF">GBAR_LOCUS31097</name>
</gene>
<keyword evidence="1" id="KW-1133">Transmembrane helix</keyword>
<evidence type="ECO:0008006" key="4">
    <source>
        <dbReference type="Google" id="ProtNLM"/>
    </source>
</evidence>
<dbReference type="Pfam" id="PF12732">
    <property type="entry name" value="YtxH"/>
    <property type="match status" value="1"/>
</dbReference>
<dbReference type="EMBL" id="CASHTH010004421">
    <property type="protein sequence ID" value="CAI8057086.1"/>
    <property type="molecule type" value="Genomic_DNA"/>
</dbReference>
<sequence length="69" mass="7378">MNQAQQNIALLTSGLALGVIAGILLAPQSGRDTRDELRQRAVSASSVGRDYLQRIRNRGADDVAELTEG</sequence>
<evidence type="ECO:0000313" key="3">
    <source>
        <dbReference type="Proteomes" id="UP001174909"/>
    </source>
</evidence>
<proteinExistence type="predicted"/>
<feature type="transmembrane region" description="Helical" evidence="1">
    <location>
        <begin position="6"/>
        <end position="26"/>
    </location>
</feature>